<evidence type="ECO:0000256" key="3">
    <source>
        <dbReference type="ARBA" id="ARBA00023159"/>
    </source>
</evidence>
<dbReference type="PROSITE" id="PS51063">
    <property type="entry name" value="HTH_CRP_2"/>
    <property type="match status" value="1"/>
</dbReference>
<dbReference type="InterPro" id="IPR050397">
    <property type="entry name" value="Env_Response_Regulators"/>
</dbReference>
<feature type="domain" description="Cyclic nucleotide-binding" evidence="5">
    <location>
        <begin position="14"/>
        <end position="134"/>
    </location>
</feature>
<dbReference type="InterPro" id="IPR012318">
    <property type="entry name" value="HTH_CRP"/>
</dbReference>
<keyword evidence="4" id="KW-0804">Transcription</keyword>
<dbReference type="PROSITE" id="PS50042">
    <property type="entry name" value="CNMP_BINDING_3"/>
    <property type="match status" value="1"/>
</dbReference>
<dbReference type="InterPro" id="IPR036388">
    <property type="entry name" value="WH-like_DNA-bd_sf"/>
</dbReference>
<comment type="caution">
    <text evidence="7">The sequence shown here is derived from an EMBL/GenBank/DDBJ whole genome shotgun (WGS) entry which is preliminary data.</text>
</comment>
<dbReference type="AlphaFoldDB" id="A0A162S4D6"/>
<evidence type="ECO:0000259" key="6">
    <source>
        <dbReference type="PROSITE" id="PS51063"/>
    </source>
</evidence>
<dbReference type="SUPFAM" id="SSF46785">
    <property type="entry name" value="Winged helix' DNA-binding domain"/>
    <property type="match status" value="1"/>
</dbReference>
<accession>A0A162S4D6</accession>
<keyword evidence="3" id="KW-0010">Activator</keyword>
<evidence type="ECO:0000313" key="7">
    <source>
        <dbReference type="EMBL" id="OAG94565.1"/>
    </source>
</evidence>
<dbReference type="Proteomes" id="UP000190229">
    <property type="component" value="Unassembled WGS sequence"/>
</dbReference>
<feature type="domain" description="HTH crp-type" evidence="6">
    <location>
        <begin position="148"/>
        <end position="220"/>
    </location>
</feature>
<dbReference type="OrthoDB" id="9810708at2"/>
<dbReference type="RefSeq" id="WP_067562505.1">
    <property type="nucleotide sequence ID" value="NZ_LSUQ01000009.1"/>
</dbReference>
<dbReference type="InterPro" id="IPR014710">
    <property type="entry name" value="RmlC-like_jellyroll"/>
</dbReference>
<evidence type="ECO:0000256" key="1">
    <source>
        <dbReference type="ARBA" id="ARBA00023015"/>
    </source>
</evidence>
<keyword evidence="2" id="KW-0238">DNA-binding</keyword>
<keyword evidence="10" id="KW-1185">Reference proteome</keyword>
<evidence type="ECO:0000313" key="10">
    <source>
        <dbReference type="Proteomes" id="UP000190229"/>
    </source>
</evidence>
<gene>
    <name evidence="7" type="ORF">AYW79_05055</name>
    <name evidence="8" type="ORF">B2M26_10585</name>
</gene>
<dbReference type="CDD" id="cd00038">
    <property type="entry name" value="CAP_ED"/>
    <property type="match status" value="1"/>
</dbReference>
<evidence type="ECO:0000256" key="4">
    <source>
        <dbReference type="ARBA" id="ARBA00023163"/>
    </source>
</evidence>
<protein>
    <submittedName>
        <fullName evidence="7">Crp/Fnr family transcriptional regulator</fullName>
    </submittedName>
</protein>
<dbReference type="InterPro" id="IPR036390">
    <property type="entry name" value="WH_DNA-bd_sf"/>
</dbReference>
<dbReference type="Gene3D" id="2.60.120.10">
    <property type="entry name" value="Jelly Rolls"/>
    <property type="match status" value="1"/>
</dbReference>
<name>A0A162S4D6_9BACL</name>
<dbReference type="Pfam" id="PF00027">
    <property type="entry name" value="cNMP_binding"/>
    <property type="match status" value="1"/>
</dbReference>
<evidence type="ECO:0000259" key="5">
    <source>
        <dbReference type="PROSITE" id="PS50042"/>
    </source>
</evidence>
<dbReference type="SMART" id="SM00100">
    <property type="entry name" value="cNMP"/>
    <property type="match status" value="1"/>
</dbReference>
<reference evidence="7 9" key="1">
    <citation type="submission" date="2016-02" db="EMBL/GenBank/DDBJ databases">
        <title>Draft genome sequence of Acidibacillus ferrooxidans SLC66.</title>
        <authorList>
            <person name="Oliveira G."/>
            <person name="Nancucheo I."/>
            <person name="Dall'Agnol H."/>
            <person name="Johnson B."/>
            <person name="Oliveira R."/>
            <person name="Nunes G.L."/>
            <person name="Tzotzos G."/>
            <person name="Orellana S.C."/>
            <person name="Salim A.C."/>
            <person name="Araujo F.M."/>
        </authorList>
    </citation>
    <scope>NUCLEOTIDE SEQUENCE [LARGE SCALE GENOMIC DNA]</scope>
    <source>
        <strain evidence="7 9">SLC66</strain>
    </source>
</reference>
<dbReference type="GO" id="GO:0003700">
    <property type="term" value="F:DNA-binding transcription factor activity"/>
    <property type="evidence" value="ECO:0007669"/>
    <property type="project" value="TreeGrafter"/>
</dbReference>
<dbReference type="Gene3D" id="1.10.10.10">
    <property type="entry name" value="Winged helix-like DNA-binding domain superfamily/Winged helix DNA-binding domain"/>
    <property type="match status" value="1"/>
</dbReference>
<proteinExistence type="predicted"/>
<dbReference type="PRINTS" id="PR00034">
    <property type="entry name" value="HTHCRP"/>
</dbReference>
<keyword evidence="1" id="KW-0805">Transcription regulation</keyword>
<dbReference type="SUPFAM" id="SSF51206">
    <property type="entry name" value="cAMP-binding domain-like"/>
    <property type="match status" value="1"/>
</dbReference>
<dbReference type="STRING" id="1765683.B2M26_10585"/>
<dbReference type="PANTHER" id="PTHR24567">
    <property type="entry name" value="CRP FAMILY TRANSCRIPTIONAL REGULATORY PROTEIN"/>
    <property type="match status" value="1"/>
</dbReference>
<dbReference type="GO" id="GO:0005829">
    <property type="term" value="C:cytosol"/>
    <property type="evidence" value="ECO:0007669"/>
    <property type="project" value="TreeGrafter"/>
</dbReference>
<evidence type="ECO:0000256" key="2">
    <source>
        <dbReference type="ARBA" id="ARBA00023125"/>
    </source>
</evidence>
<dbReference type="SMART" id="SM00419">
    <property type="entry name" value="HTH_CRP"/>
    <property type="match status" value="1"/>
</dbReference>
<dbReference type="EMBL" id="MWPS01000027">
    <property type="protein sequence ID" value="OPG15521.1"/>
    <property type="molecule type" value="Genomic_DNA"/>
</dbReference>
<organism evidence="7 9">
    <name type="scientific">Ferroacidibacillus organovorans</name>
    <dbReference type="NCBI Taxonomy" id="1765683"/>
    <lineage>
        <taxon>Bacteria</taxon>
        <taxon>Bacillati</taxon>
        <taxon>Bacillota</taxon>
        <taxon>Bacilli</taxon>
        <taxon>Bacillales</taxon>
        <taxon>Alicyclobacillaceae</taxon>
        <taxon>Ferroacidibacillus</taxon>
    </lineage>
</organism>
<sequence length="225" mass="26305">MTKPGLNVIKEIVLFQGLTEDELNKIVHLAKERHFHRGEILFMEGDDREAVFFLQRGLIKVFKVDDEGREHIVNVLGSGQMFPHVGFFRDDPYPGTAQSLGESDLLYIKRVHFDALLMDHPEIMRKVMRVMGEQILILQTKLQELATTDTRQRVYAFIRHACEEHGQSSEKGIHVKLQMTHEEIAHMIGMTRESVNRVWNELRREGVILGNRDEWIFDLERLRCM</sequence>
<reference evidence="8 10" key="2">
    <citation type="submission" date="2017-02" db="EMBL/GenBank/DDBJ databases">
        <title>Draft genome of Acidibacillus ferrooxidans Huett2.</title>
        <authorList>
            <person name="Schopf S."/>
        </authorList>
    </citation>
    <scope>NUCLEOTIDE SEQUENCE [LARGE SCALE GENOMIC DNA]</scope>
    <source>
        <strain evidence="8 10">Huett2</strain>
    </source>
</reference>
<dbReference type="InterPro" id="IPR018490">
    <property type="entry name" value="cNMP-bd_dom_sf"/>
</dbReference>
<dbReference type="Pfam" id="PF13545">
    <property type="entry name" value="HTH_Crp_2"/>
    <property type="match status" value="1"/>
</dbReference>
<dbReference type="Proteomes" id="UP000077421">
    <property type="component" value="Unassembled WGS sequence"/>
</dbReference>
<dbReference type="InterPro" id="IPR000595">
    <property type="entry name" value="cNMP-bd_dom"/>
</dbReference>
<dbReference type="PANTHER" id="PTHR24567:SF26">
    <property type="entry name" value="REGULATORY PROTEIN YEIL"/>
    <property type="match status" value="1"/>
</dbReference>
<dbReference type="GO" id="GO:0003677">
    <property type="term" value="F:DNA binding"/>
    <property type="evidence" value="ECO:0007669"/>
    <property type="project" value="UniProtKB-KW"/>
</dbReference>
<dbReference type="EMBL" id="LSUQ01000009">
    <property type="protein sequence ID" value="OAG94565.1"/>
    <property type="molecule type" value="Genomic_DNA"/>
</dbReference>
<evidence type="ECO:0000313" key="8">
    <source>
        <dbReference type="EMBL" id="OPG15521.1"/>
    </source>
</evidence>
<evidence type="ECO:0000313" key="9">
    <source>
        <dbReference type="Proteomes" id="UP000077421"/>
    </source>
</evidence>